<evidence type="ECO:0000313" key="1">
    <source>
        <dbReference type="EMBL" id="MBW0508171.1"/>
    </source>
</evidence>
<sequence length="121" mass="13998">MIQTLEDMIRIICAYSLDLKDSDGFTHDWCTLITALELAYKNSILDSTGKTPAILEKGWNPKPPVDTLKKDLLDIHQTSSIFELMLDKLRHHESKRMTDDFEYAKKKWDEIQKPQSSKQGT</sequence>
<dbReference type="AlphaFoldDB" id="A0A9Q3DPL8"/>
<dbReference type="GO" id="GO:0003676">
    <property type="term" value="F:nucleic acid binding"/>
    <property type="evidence" value="ECO:0007669"/>
    <property type="project" value="InterPro"/>
</dbReference>
<reference evidence="1" key="1">
    <citation type="submission" date="2021-03" db="EMBL/GenBank/DDBJ databases">
        <title>Draft genome sequence of rust myrtle Austropuccinia psidii MF-1, a brazilian biotype.</title>
        <authorList>
            <person name="Quecine M.C."/>
            <person name="Pachon D.M.R."/>
            <person name="Bonatelli M.L."/>
            <person name="Correr F.H."/>
            <person name="Franceschini L.M."/>
            <person name="Leite T.F."/>
            <person name="Margarido G.R.A."/>
            <person name="Almeida C.A."/>
            <person name="Ferrarezi J.A."/>
            <person name="Labate C.A."/>
        </authorList>
    </citation>
    <scope>NUCLEOTIDE SEQUENCE</scope>
    <source>
        <strain evidence="1">MF-1</strain>
    </source>
</reference>
<dbReference type="InterPro" id="IPR036397">
    <property type="entry name" value="RNaseH_sf"/>
</dbReference>
<proteinExistence type="predicted"/>
<comment type="caution">
    <text evidence="1">The sequence shown here is derived from an EMBL/GenBank/DDBJ whole genome shotgun (WGS) entry which is preliminary data.</text>
</comment>
<name>A0A9Q3DPL8_9BASI</name>
<accession>A0A9Q3DPL8</accession>
<organism evidence="1 2">
    <name type="scientific">Austropuccinia psidii MF-1</name>
    <dbReference type="NCBI Taxonomy" id="1389203"/>
    <lineage>
        <taxon>Eukaryota</taxon>
        <taxon>Fungi</taxon>
        <taxon>Dikarya</taxon>
        <taxon>Basidiomycota</taxon>
        <taxon>Pucciniomycotina</taxon>
        <taxon>Pucciniomycetes</taxon>
        <taxon>Pucciniales</taxon>
        <taxon>Sphaerophragmiaceae</taxon>
        <taxon>Austropuccinia</taxon>
    </lineage>
</organism>
<dbReference type="Gene3D" id="3.30.420.10">
    <property type="entry name" value="Ribonuclease H-like superfamily/Ribonuclease H"/>
    <property type="match status" value="1"/>
</dbReference>
<dbReference type="Proteomes" id="UP000765509">
    <property type="component" value="Unassembled WGS sequence"/>
</dbReference>
<keyword evidence="2" id="KW-1185">Reference proteome</keyword>
<protein>
    <submittedName>
        <fullName evidence="1">Uncharacterized protein</fullName>
    </submittedName>
</protein>
<gene>
    <name evidence="1" type="ORF">O181_047886</name>
</gene>
<evidence type="ECO:0000313" key="2">
    <source>
        <dbReference type="Proteomes" id="UP000765509"/>
    </source>
</evidence>
<dbReference type="EMBL" id="AVOT02020171">
    <property type="protein sequence ID" value="MBW0508171.1"/>
    <property type="molecule type" value="Genomic_DNA"/>
</dbReference>